<keyword evidence="2" id="KW-0663">Pyridoxal phosphate</keyword>
<dbReference type="Pfam" id="PF00266">
    <property type="entry name" value="Aminotran_5"/>
    <property type="match status" value="1"/>
</dbReference>
<sequence length="366" mass="40409">MKGYFDYAATCPIDKDALNAYVHAAQHYFANTQSLHDRGTQADDLLEHCREKVARLIGGNKEGIYFTSGGTESNELAIDALMKAGEGRNIITTEAEHSSVRNLLKLYEQEGCNIINVPLLKNGTVDTEVVRRVIDKDTIFVLIQHVNADIGSIQPIREISEICRQQGVLLHSDCVQSFGKVDVSEISPFVDSLSISSHKVYGPKGVGAVYICPSLSFLSRIPNGTHENGRRPGTVNIPGIAGFTVAAEKMIREIDNHQQIIFRLKKAFLKEGEWEVVGEVDQQPVPILGILLPHMEGQWAMLEGNRQGYHFSTGSACREGKAEPSGTLSAMGYEWDEAKSFIRISFSHHQTEAEVKELAAFLKKGI</sequence>
<dbReference type="SUPFAM" id="SSF53383">
    <property type="entry name" value="PLP-dependent transferases"/>
    <property type="match status" value="1"/>
</dbReference>
<dbReference type="Gene3D" id="1.10.260.50">
    <property type="match status" value="1"/>
</dbReference>
<dbReference type="InterPro" id="IPR016454">
    <property type="entry name" value="Cysteine_dSase"/>
</dbReference>
<dbReference type="Gene3D" id="3.90.1150.10">
    <property type="entry name" value="Aspartate Aminotransferase, domain 1"/>
    <property type="match status" value="1"/>
</dbReference>
<gene>
    <name evidence="4" type="primary">nifS</name>
    <name evidence="4" type="ORF">BN983_03738</name>
</gene>
<dbReference type="InterPro" id="IPR000192">
    <property type="entry name" value="Aminotrans_V_dom"/>
</dbReference>
<dbReference type="AlphaFoldDB" id="A0A024P8Y9"/>
<dbReference type="InterPro" id="IPR015421">
    <property type="entry name" value="PyrdxlP-dep_Trfase_major"/>
</dbReference>
<proteinExistence type="predicted"/>
<evidence type="ECO:0000256" key="1">
    <source>
        <dbReference type="ARBA" id="ARBA00001933"/>
    </source>
</evidence>
<dbReference type="Gene3D" id="3.40.640.10">
    <property type="entry name" value="Type I PLP-dependent aspartate aminotransferase-like (Major domain)"/>
    <property type="match status" value="1"/>
</dbReference>
<dbReference type="GO" id="GO:0003824">
    <property type="term" value="F:catalytic activity"/>
    <property type="evidence" value="ECO:0007669"/>
    <property type="project" value="UniProtKB-ARBA"/>
</dbReference>
<dbReference type="Proteomes" id="UP000028868">
    <property type="component" value="Unassembled WGS sequence"/>
</dbReference>
<dbReference type="EMBL" id="CCDI010000005">
    <property type="protein sequence ID" value="CDQ25405.1"/>
    <property type="molecule type" value="Genomic_DNA"/>
</dbReference>
<feature type="domain" description="Aminotransferase class V" evidence="3">
    <location>
        <begin position="4"/>
        <end position="358"/>
    </location>
</feature>
<dbReference type="PIRSF" id="PIRSF005572">
    <property type="entry name" value="NifS"/>
    <property type="match status" value="1"/>
</dbReference>
<reference evidence="5" key="1">
    <citation type="submission" date="2014-03" db="EMBL/GenBank/DDBJ databases">
        <authorList>
            <person name="Urmite Genomes U."/>
        </authorList>
    </citation>
    <scope>NUCLEOTIDE SEQUENCE [LARGE SCALE GENOMIC DNA]</scope>
    <source>
        <strain evidence="5">HD-03</strain>
    </source>
</reference>
<dbReference type="RefSeq" id="WP_035511064.1">
    <property type="nucleotide sequence ID" value="NZ_CCDH010000005.1"/>
</dbReference>
<evidence type="ECO:0000259" key="3">
    <source>
        <dbReference type="Pfam" id="PF00266"/>
    </source>
</evidence>
<keyword evidence="5" id="KW-1185">Reference proteome</keyword>
<dbReference type="PANTHER" id="PTHR11601:SF36">
    <property type="entry name" value="CYSTEINE DESULFURASE NIFS-RELATED"/>
    <property type="match status" value="1"/>
</dbReference>
<organism evidence="4 5">
    <name type="scientific">Halobacillus karajensis</name>
    <dbReference type="NCBI Taxonomy" id="195088"/>
    <lineage>
        <taxon>Bacteria</taxon>
        <taxon>Bacillati</taxon>
        <taxon>Bacillota</taxon>
        <taxon>Bacilli</taxon>
        <taxon>Bacillales</taxon>
        <taxon>Bacillaceae</taxon>
        <taxon>Halobacillus</taxon>
    </lineage>
</organism>
<reference evidence="4 5" key="2">
    <citation type="submission" date="2014-05" db="EMBL/GenBank/DDBJ databases">
        <title>Draft genome sequence of Halobacillus karajensis HK-03.</title>
        <authorList>
            <person name="Khelaifia S."/>
            <person name="Croce O."/>
            <person name="Lagier J.C."/>
            <person name="Raoult D."/>
        </authorList>
    </citation>
    <scope>NUCLEOTIDE SEQUENCE [LARGE SCALE GENOMIC DNA]</scope>
    <source>
        <strain evidence="4 5">HD-03</strain>
    </source>
</reference>
<comment type="caution">
    <text evidence="4">The sequence shown here is derived from an EMBL/GenBank/DDBJ whole genome shotgun (WGS) entry which is preliminary data.</text>
</comment>
<dbReference type="InterPro" id="IPR015424">
    <property type="entry name" value="PyrdxlP-dep_Trfase"/>
</dbReference>
<evidence type="ECO:0000313" key="4">
    <source>
        <dbReference type="EMBL" id="CDQ25405.1"/>
    </source>
</evidence>
<name>A0A024P8Y9_9BACI</name>
<dbReference type="NCBIfam" id="NF002806">
    <property type="entry name" value="PRK02948.1"/>
    <property type="match status" value="1"/>
</dbReference>
<evidence type="ECO:0000313" key="5">
    <source>
        <dbReference type="Proteomes" id="UP000028868"/>
    </source>
</evidence>
<evidence type="ECO:0000256" key="2">
    <source>
        <dbReference type="ARBA" id="ARBA00022898"/>
    </source>
</evidence>
<dbReference type="InterPro" id="IPR015422">
    <property type="entry name" value="PyrdxlP-dep_Trfase_small"/>
</dbReference>
<dbReference type="PANTHER" id="PTHR11601">
    <property type="entry name" value="CYSTEINE DESULFURYLASE FAMILY MEMBER"/>
    <property type="match status" value="1"/>
</dbReference>
<accession>A0A024P8Y9</accession>
<comment type="cofactor">
    <cofactor evidence="1">
        <name>pyridoxal 5'-phosphate</name>
        <dbReference type="ChEBI" id="CHEBI:597326"/>
    </cofactor>
</comment>
<dbReference type="OrthoDB" id="9808002at2"/>
<protein>
    <submittedName>
        <fullName evidence="4">Cysteine desulfurase NifS</fullName>
    </submittedName>
</protein>